<evidence type="ECO:0000313" key="2">
    <source>
        <dbReference type="EMBL" id="KAK3577509.1"/>
    </source>
</evidence>
<protein>
    <submittedName>
        <fullName evidence="2">Uncharacterized protein</fullName>
    </submittedName>
</protein>
<dbReference type="Proteomes" id="UP001195483">
    <property type="component" value="Unassembled WGS sequence"/>
</dbReference>
<keyword evidence="3" id="KW-1185">Reference proteome</keyword>
<name>A0AAE0RQ49_9BIVA</name>
<feature type="region of interest" description="Disordered" evidence="1">
    <location>
        <begin position="173"/>
        <end position="205"/>
    </location>
</feature>
<dbReference type="EMBL" id="JAEAOA010001578">
    <property type="protein sequence ID" value="KAK3577509.1"/>
    <property type="molecule type" value="Genomic_DNA"/>
</dbReference>
<dbReference type="AlphaFoldDB" id="A0AAE0RQ49"/>
<comment type="caution">
    <text evidence="2">The sequence shown here is derived from an EMBL/GenBank/DDBJ whole genome shotgun (WGS) entry which is preliminary data.</text>
</comment>
<gene>
    <name evidence="2" type="ORF">CHS0354_026465</name>
</gene>
<organism evidence="2 3">
    <name type="scientific">Potamilus streckersoni</name>
    <dbReference type="NCBI Taxonomy" id="2493646"/>
    <lineage>
        <taxon>Eukaryota</taxon>
        <taxon>Metazoa</taxon>
        <taxon>Spiralia</taxon>
        <taxon>Lophotrochozoa</taxon>
        <taxon>Mollusca</taxon>
        <taxon>Bivalvia</taxon>
        <taxon>Autobranchia</taxon>
        <taxon>Heteroconchia</taxon>
        <taxon>Palaeoheterodonta</taxon>
        <taxon>Unionida</taxon>
        <taxon>Unionoidea</taxon>
        <taxon>Unionidae</taxon>
        <taxon>Ambleminae</taxon>
        <taxon>Lampsilini</taxon>
        <taxon>Potamilus</taxon>
    </lineage>
</organism>
<reference evidence="2" key="3">
    <citation type="submission" date="2023-05" db="EMBL/GenBank/DDBJ databases">
        <authorList>
            <person name="Smith C.H."/>
        </authorList>
    </citation>
    <scope>NUCLEOTIDE SEQUENCE</scope>
    <source>
        <strain evidence="2">CHS0354</strain>
        <tissue evidence="2">Mantle</tissue>
    </source>
</reference>
<evidence type="ECO:0000313" key="3">
    <source>
        <dbReference type="Proteomes" id="UP001195483"/>
    </source>
</evidence>
<proteinExistence type="predicted"/>
<sequence>MARTNYKIIEQPPHNYLTWCLINIIKLSNSDIKNNPVVNGFLKTTIGERIKQSKAVASDTDRPRYYKYNPDENRRGKTGANVEQLYKNEPRFRRCHEAIVDKFSNWNNIIERKEYQSDKILPREKLNADIHPVNLPDVVSESLSTTTAITNPVSGPDLRRDIESMITDKGYGATLTADDKYHPSKSDYTQTHPAWPKSDFLDDPR</sequence>
<evidence type="ECO:0000256" key="1">
    <source>
        <dbReference type="SAM" id="MobiDB-lite"/>
    </source>
</evidence>
<reference evidence="2" key="2">
    <citation type="journal article" date="2021" name="Genome Biol. Evol.">
        <title>Developing a high-quality reference genome for a parasitic bivalve with doubly uniparental inheritance (Bivalvia: Unionida).</title>
        <authorList>
            <person name="Smith C.H."/>
        </authorList>
    </citation>
    <scope>NUCLEOTIDE SEQUENCE</scope>
    <source>
        <strain evidence="2">CHS0354</strain>
        <tissue evidence="2">Mantle</tissue>
    </source>
</reference>
<reference evidence="2" key="1">
    <citation type="journal article" date="2021" name="Genome Biol. Evol.">
        <title>A High-Quality Reference Genome for a Parasitic Bivalve with Doubly Uniparental Inheritance (Bivalvia: Unionida).</title>
        <authorList>
            <person name="Smith C.H."/>
        </authorList>
    </citation>
    <scope>NUCLEOTIDE SEQUENCE</scope>
    <source>
        <strain evidence="2">CHS0354</strain>
    </source>
</reference>
<accession>A0AAE0RQ49</accession>